<dbReference type="Proteomes" id="UP000064189">
    <property type="component" value="Unassembled WGS sequence"/>
</dbReference>
<keyword evidence="2" id="KW-1185">Reference proteome</keyword>
<name>A0A109N0M5_9BACI</name>
<proteinExistence type="predicted"/>
<organism evidence="1 2">
    <name type="scientific">Peribacillus simplex</name>
    <dbReference type="NCBI Taxonomy" id="1478"/>
    <lineage>
        <taxon>Bacteria</taxon>
        <taxon>Bacillati</taxon>
        <taxon>Bacillota</taxon>
        <taxon>Bacilli</taxon>
        <taxon>Bacillales</taxon>
        <taxon>Bacillaceae</taxon>
        <taxon>Peribacillus</taxon>
    </lineage>
</organism>
<comment type="caution">
    <text evidence="1">The sequence shown here is derived from an EMBL/GenBank/DDBJ whole genome shotgun (WGS) entry which is preliminary data.</text>
</comment>
<sequence>MLLNNSGKEKGLQMNKGSMLRPEEIQAIDSWVAKMGKHHFFETTAQRMTSATKTLNLQYEMIGHGYNRIVYDLDNGYILKVALSEIGMVANANEAHIYNNCREEVRKYICPVSEYDSGWIIMKKMDTSVRHAVLDYMKLIKLEIIFLKYGMIPIDLRIANVAFSEEQEMVVIDYGLFTMDLKSPVFRWFI</sequence>
<dbReference type="EMBL" id="LNNH01000012">
    <property type="protein sequence ID" value="KWW21322.1"/>
    <property type="molecule type" value="Genomic_DNA"/>
</dbReference>
<gene>
    <name evidence="1" type="ORF">AS888_17180</name>
</gene>
<evidence type="ECO:0008006" key="3">
    <source>
        <dbReference type="Google" id="ProtNLM"/>
    </source>
</evidence>
<evidence type="ECO:0000313" key="2">
    <source>
        <dbReference type="Proteomes" id="UP000064189"/>
    </source>
</evidence>
<accession>A0A109N0M5</accession>
<protein>
    <recommendedName>
        <fullName evidence="3">Protein kinase domain-containing protein</fullName>
    </recommendedName>
</protein>
<reference evidence="1 2" key="1">
    <citation type="submission" date="2015-11" db="EMBL/GenBank/DDBJ databases">
        <title>Genome Sequence of Bacillus simplex strain VanAntwerpen2.</title>
        <authorList>
            <person name="Couger M.B."/>
        </authorList>
    </citation>
    <scope>NUCLEOTIDE SEQUENCE [LARGE SCALE GENOMIC DNA]</scope>
    <source>
        <strain evidence="1 2">VanAntwerpen02</strain>
    </source>
</reference>
<evidence type="ECO:0000313" key="1">
    <source>
        <dbReference type="EMBL" id="KWW21322.1"/>
    </source>
</evidence>
<dbReference type="AlphaFoldDB" id="A0A109N0M5"/>